<evidence type="ECO:0000313" key="6">
    <source>
        <dbReference type="Proteomes" id="UP001154312"/>
    </source>
</evidence>
<evidence type="ECO:0000259" key="4">
    <source>
        <dbReference type="PROSITE" id="PS50110"/>
    </source>
</evidence>
<dbReference type="PROSITE" id="PS50110">
    <property type="entry name" value="RESPONSE_REGULATORY"/>
    <property type="match status" value="1"/>
</dbReference>
<sequence length="381" mass="42540">MNNKILLVDDDHNILSAYQRLLRKKFELVTADSGAKGIAALLEQGPFAVAVSDYRMPEMDGVQFLSAARQASPDTVRIMLTGQADFEATIDAVNKGNIFRFLTKPCPTDHLINALSAAIEQYRLIMAERELLDNTLKGTIKLLIDVLSMVNPVAFSQSSRVIKIVRRLSNRLNVKEKWKVELAAMLSQIGCVTIPVEILQKKYQGLTLSESENEMFLAHPKTGKDLLKNIPRLEDIAEGIAYQMKQFDGTGAPADNRQGKEIPFIARILKVALDFDVLLIAGNSYGKSFDIMYSQRQWYDPDILAALEADILNIEEGFVVRSIDLSSLLSGMILADDIEDSDGRLLIPRGTEITEVIKLRLLNYARFGNISEPIKVIEQIK</sequence>
<dbReference type="Gene3D" id="1.10.3210.10">
    <property type="entry name" value="Hypothetical protein af1432"/>
    <property type="match status" value="1"/>
</dbReference>
<feature type="modified residue" description="4-aspartylphosphate" evidence="3">
    <location>
        <position position="53"/>
    </location>
</feature>
<keyword evidence="3" id="KW-0597">Phosphoprotein</keyword>
<dbReference type="Gene3D" id="3.40.50.2300">
    <property type="match status" value="1"/>
</dbReference>
<accession>A0A9X4H1J0</accession>
<organism evidence="5 6">
    <name type="scientific">Pelotomaculum isophthalicicum JI</name>
    <dbReference type="NCBI Taxonomy" id="947010"/>
    <lineage>
        <taxon>Bacteria</taxon>
        <taxon>Bacillati</taxon>
        <taxon>Bacillota</taxon>
        <taxon>Clostridia</taxon>
        <taxon>Eubacteriales</taxon>
        <taxon>Desulfotomaculaceae</taxon>
        <taxon>Pelotomaculum</taxon>
    </lineage>
</organism>
<protein>
    <recommendedName>
        <fullName evidence="1">Stage 0 sporulation protein A homolog</fullName>
    </recommendedName>
</protein>
<dbReference type="InterPro" id="IPR052020">
    <property type="entry name" value="Cyclic_di-GMP/3'3'-cGAMP_PDE"/>
</dbReference>
<dbReference type="InterPro" id="IPR001789">
    <property type="entry name" value="Sig_transdc_resp-reg_receiver"/>
</dbReference>
<gene>
    <name evidence="5" type="ORF">L7E55_07110</name>
</gene>
<dbReference type="GO" id="GO:0000160">
    <property type="term" value="P:phosphorelay signal transduction system"/>
    <property type="evidence" value="ECO:0007669"/>
    <property type="project" value="InterPro"/>
</dbReference>
<feature type="domain" description="Response regulatory" evidence="4">
    <location>
        <begin position="4"/>
        <end position="119"/>
    </location>
</feature>
<dbReference type="EMBL" id="JAKOAV010000010">
    <property type="protein sequence ID" value="MDF9408130.1"/>
    <property type="molecule type" value="Genomic_DNA"/>
</dbReference>
<dbReference type="SUPFAM" id="SSF52172">
    <property type="entry name" value="CheY-like"/>
    <property type="match status" value="1"/>
</dbReference>
<dbReference type="InterPro" id="IPR003607">
    <property type="entry name" value="HD/PDEase_dom"/>
</dbReference>
<evidence type="ECO:0000256" key="2">
    <source>
        <dbReference type="ARBA" id="ARBA00024867"/>
    </source>
</evidence>
<evidence type="ECO:0000313" key="5">
    <source>
        <dbReference type="EMBL" id="MDF9408130.1"/>
    </source>
</evidence>
<dbReference type="AlphaFoldDB" id="A0A9X4H1J0"/>
<dbReference type="PANTHER" id="PTHR45228:SF8">
    <property type="entry name" value="TWO-COMPONENT RESPONSE REGULATOR-RELATED"/>
    <property type="match status" value="1"/>
</dbReference>
<evidence type="ECO:0000256" key="1">
    <source>
        <dbReference type="ARBA" id="ARBA00018672"/>
    </source>
</evidence>
<evidence type="ECO:0000256" key="3">
    <source>
        <dbReference type="PROSITE-ProRule" id="PRU00169"/>
    </source>
</evidence>
<comment type="caution">
    <text evidence="5">The sequence shown here is derived from an EMBL/GenBank/DDBJ whole genome shotgun (WGS) entry which is preliminary data.</text>
</comment>
<keyword evidence="6" id="KW-1185">Reference proteome</keyword>
<reference evidence="5" key="1">
    <citation type="submission" date="2022-02" db="EMBL/GenBank/DDBJ databases">
        <authorList>
            <person name="Leng L."/>
        </authorList>
    </citation>
    <scope>NUCLEOTIDE SEQUENCE</scope>
    <source>
        <strain evidence="5">JI</strain>
    </source>
</reference>
<dbReference type="Proteomes" id="UP001154312">
    <property type="component" value="Unassembled WGS sequence"/>
</dbReference>
<proteinExistence type="predicted"/>
<dbReference type="CDD" id="cd00077">
    <property type="entry name" value="HDc"/>
    <property type="match status" value="1"/>
</dbReference>
<dbReference type="Pfam" id="PF00072">
    <property type="entry name" value="Response_reg"/>
    <property type="match status" value="1"/>
</dbReference>
<dbReference type="CDD" id="cd17569">
    <property type="entry name" value="REC_HupR-like"/>
    <property type="match status" value="1"/>
</dbReference>
<comment type="function">
    <text evidence="2">May play the central regulatory role in sporulation. It may be an element of the effector pathway responsible for the activation of sporulation genes in response to nutritional stress. Spo0A may act in concert with spo0H (a sigma factor) to control the expression of some genes that are critical to the sporulation process.</text>
</comment>
<dbReference type="SMART" id="SM00448">
    <property type="entry name" value="REC"/>
    <property type="match status" value="1"/>
</dbReference>
<dbReference type="PANTHER" id="PTHR45228">
    <property type="entry name" value="CYCLIC DI-GMP PHOSPHODIESTERASE TM_0186-RELATED"/>
    <property type="match status" value="1"/>
</dbReference>
<name>A0A9X4H1J0_9FIRM</name>
<dbReference type="InterPro" id="IPR011006">
    <property type="entry name" value="CheY-like_superfamily"/>
</dbReference>
<dbReference type="RefSeq" id="WP_277443419.1">
    <property type="nucleotide sequence ID" value="NZ_JAKOAV010000010.1"/>
</dbReference>
<dbReference type="Pfam" id="PF13487">
    <property type="entry name" value="HD_5"/>
    <property type="match status" value="1"/>
</dbReference>